<feature type="signal peptide" evidence="1">
    <location>
        <begin position="1"/>
        <end position="20"/>
    </location>
</feature>
<dbReference type="OrthoDB" id="152248at2759"/>
<reference evidence="2" key="1">
    <citation type="submission" date="2019-03" db="EMBL/GenBank/DDBJ databases">
        <title>Long read genome sequence of the mycoparasitic Pythium oligandrum ATCC 38472 isolated from sugarbeet rhizosphere.</title>
        <authorList>
            <person name="Gaulin E."/>
        </authorList>
    </citation>
    <scope>NUCLEOTIDE SEQUENCE</scope>
    <source>
        <strain evidence="2">ATCC 38472_TT</strain>
    </source>
</reference>
<accession>A0A8K1FKI3</accession>
<protein>
    <recommendedName>
        <fullName evidence="4">DUF4360 domain-containing protein</fullName>
    </recommendedName>
</protein>
<evidence type="ECO:0000313" key="2">
    <source>
        <dbReference type="EMBL" id="TMW61753.1"/>
    </source>
</evidence>
<feature type="chain" id="PRO_5035471354" description="DUF4360 domain-containing protein" evidence="1">
    <location>
        <begin position="21"/>
        <end position="223"/>
    </location>
</feature>
<proteinExistence type="predicted"/>
<dbReference type="InterPro" id="IPR025649">
    <property type="entry name" value="DUF4360"/>
</dbReference>
<name>A0A8K1FKI3_PYTOL</name>
<dbReference type="PANTHER" id="PTHR38847:SF1">
    <property type="entry name" value="PSEUDOURIDINE SYNTHASE RSUA_RLUA-LIKE DOMAIN-CONTAINING PROTEIN"/>
    <property type="match status" value="1"/>
</dbReference>
<dbReference type="AlphaFoldDB" id="A0A8K1FKI3"/>
<evidence type="ECO:0008006" key="4">
    <source>
        <dbReference type="Google" id="ProtNLM"/>
    </source>
</evidence>
<comment type="caution">
    <text evidence="2">The sequence shown here is derived from an EMBL/GenBank/DDBJ whole genome shotgun (WGS) entry which is preliminary data.</text>
</comment>
<dbReference type="Proteomes" id="UP000794436">
    <property type="component" value="Unassembled WGS sequence"/>
</dbReference>
<sequence>MLRLFVLALALHQCLLTAFAAQPVFKLGKPTFLGSGCPADSIAIVPAKDGQSMSVLFSQFTASTSADRHRDRKTCNLAIPVNTLPGISIGIFRVDYRGYVSVPEVNGSYADFKVSYFFAEVPGPTHNKFWNSTVEKDYFLRSRAGVNTVMWSPCRDSSSIFRINAAVTAVRGGGGDDDDVDDTSISVDTADVTVEDGMRYYITYKRCPPQPTPTPSPTRRRHP</sequence>
<evidence type="ECO:0000256" key="1">
    <source>
        <dbReference type="SAM" id="SignalP"/>
    </source>
</evidence>
<dbReference type="Pfam" id="PF14273">
    <property type="entry name" value="DUF4360"/>
    <property type="match status" value="1"/>
</dbReference>
<dbReference type="PANTHER" id="PTHR38847">
    <property type="match status" value="1"/>
</dbReference>
<dbReference type="EMBL" id="SPLM01000075">
    <property type="protein sequence ID" value="TMW61753.1"/>
    <property type="molecule type" value="Genomic_DNA"/>
</dbReference>
<evidence type="ECO:0000313" key="3">
    <source>
        <dbReference type="Proteomes" id="UP000794436"/>
    </source>
</evidence>
<keyword evidence="1" id="KW-0732">Signal</keyword>
<keyword evidence="3" id="KW-1185">Reference proteome</keyword>
<organism evidence="2 3">
    <name type="scientific">Pythium oligandrum</name>
    <name type="common">Mycoparasitic fungus</name>
    <dbReference type="NCBI Taxonomy" id="41045"/>
    <lineage>
        <taxon>Eukaryota</taxon>
        <taxon>Sar</taxon>
        <taxon>Stramenopiles</taxon>
        <taxon>Oomycota</taxon>
        <taxon>Peronosporomycetes</taxon>
        <taxon>Pythiales</taxon>
        <taxon>Pythiaceae</taxon>
        <taxon>Pythium</taxon>
    </lineage>
</organism>
<gene>
    <name evidence="2" type="ORF">Poli38472_010816</name>
</gene>